<evidence type="ECO:0000313" key="5">
    <source>
        <dbReference type="EMBL" id="RKQ70345.1"/>
    </source>
</evidence>
<comment type="catalytic activity">
    <reaction evidence="3">
        <text>a long-chain fatty acid + ATP + CoA = a long-chain fatty acyl-CoA + AMP + diphosphate</text>
        <dbReference type="Rhea" id="RHEA:15421"/>
        <dbReference type="ChEBI" id="CHEBI:30616"/>
        <dbReference type="ChEBI" id="CHEBI:33019"/>
        <dbReference type="ChEBI" id="CHEBI:57287"/>
        <dbReference type="ChEBI" id="CHEBI:57560"/>
        <dbReference type="ChEBI" id="CHEBI:83139"/>
        <dbReference type="ChEBI" id="CHEBI:456215"/>
        <dbReference type="EC" id="6.2.1.3"/>
    </reaction>
    <physiologicalReaction direction="left-to-right" evidence="3">
        <dbReference type="Rhea" id="RHEA:15422"/>
    </physiologicalReaction>
</comment>
<dbReference type="PANTHER" id="PTHR43272">
    <property type="entry name" value="LONG-CHAIN-FATTY-ACID--COA LIGASE"/>
    <property type="match status" value="1"/>
</dbReference>
<dbReference type="CDD" id="cd05907">
    <property type="entry name" value="VL_LC_FACS_like"/>
    <property type="match status" value="1"/>
</dbReference>
<dbReference type="InterPro" id="IPR045851">
    <property type="entry name" value="AMP-bd_C_sf"/>
</dbReference>
<organism evidence="5 6">
    <name type="scientific">Oceanibaculum indicum</name>
    <dbReference type="NCBI Taxonomy" id="526216"/>
    <lineage>
        <taxon>Bacteria</taxon>
        <taxon>Pseudomonadati</taxon>
        <taxon>Pseudomonadota</taxon>
        <taxon>Alphaproteobacteria</taxon>
        <taxon>Rhodospirillales</taxon>
        <taxon>Oceanibaculaceae</taxon>
        <taxon>Oceanibaculum</taxon>
    </lineage>
</organism>
<dbReference type="EMBL" id="RBIG01000002">
    <property type="protein sequence ID" value="RKQ70345.1"/>
    <property type="molecule type" value="Genomic_DNA"/>
</dbReference>
<evidence type="ECO:0000256" key="3">
    <source>
        <dbReference type="ARBA" id="ARBA00024484"/>
    </source>
</evidence>
<dbReference type="Gene3D" id="3.40.50.12780">
    <property type="entry name" value="N-terminal domain of ligase-like"/>
    <property type="match status" value="1"/>
</dbReference>
<gene>
    <name evidence="5" type="ORF">BCL74_2289</name>
</gene>
<evidence type="ECO:0000313" key="6">
    <source>
        <dbReference type="Proteomes" id="UP000277424"/>
    </source>
</evidence>
<dbReference type="GO" id="GO:0004467">
    <property type="term" value="F:long-chain fatty acid-CoA ligase activity"/>
    <property type="evidence" value="ECO:0007669"/>
    <property type="project" value="UniProtKB-EC"/>
</dbReference>
<dbReference type="Proteomes" id="UP000277424">
    <property type="component" value="Unassembled WGS sequence"/>
</dbReference>
<dbReference type="AlphaFoldDB" id="A0A420WHE3"/>
<sequence length="610" mass="66944">MGGDVAIIDYAAAQNLALMFFEQAAKLGDKPFLWAKRDGTYQPMSWREIDRQVRALSCALRAQGIQPGDRVVIVSENRPEWAIADLAIMAAGAVSVPAYVTNTVADHIYILENCGAKGLICSTEKLLRNALPAAIHSSHCEFVIALEGKGPAQECTIRFQGWDDALKAGEALLSAGPDDVEDVAGRRTRDDLACLIYTSDTGGAPKGVMLSHRAIFCNLVSAFDLLHEFGLGDEVFLSFLPLSHSYEHTCGLFFPISIGAQIYYAEGADTLAANLQEAKPTIMTAVPRLYEVLHGRILAGVERAGGKKRELFMRALELGRKRIEQPGSLSLGEKAFNLLLDLLVRRKVRQRMGGRLKAFISGGAPLNYEVGMFFLALGIRLCQGYGQTEAAPVVSCNRPRRIRIETVGPPLKGVEVRLAPDGEILVRGELLMDGYWDDPEATEKALIDGWLHTGDIGEIDPDGYIRITDRKRDIIVISGGDNISPQRVEGFVTLQPEINQAMVYGDKRPYLVGLIVPAQDFVESYAKGKGVAPNLAELAGDKDFRAAIGEVLDRVNRDLSSLEKVRRFVIATEPFTTDNQMLTPTMKIRRHNIRKEYQATLDALYEGKAG</sequence>
<name>A0A420WHE3_9PROT</name>
<comment type="caution">
    <text evidence="5">The sequence shown here is derived from an EMBL/GenBank/DDBJ whole genome shotgun (WGS) entry which is preliminary data.</text>
</comment>
<dbReference type="Pfam" id="PF23562">
    <property type="entry name" value="AMP-binding_C_3"/>
    <property type="match status" value="1"/>
</dbReference>
<protein>
    <submittedName>
        <fullName evidence="5">Long-chain acyl-CoA synthetase</fullName>
    </submittedName>
</protein>
<keyword evidence="2" id="KW-0067">ATP-binding</keyword>
<evidence type="ECO:0000256" key="2">
    <source>
        <dbReference type="ARBA" id="ARBA00022840"/>
    </source>
</evidence>
<accession>A0A420WHE3</accession>
<evidence type="ECO:0000256" key="1">
    <source>
        <dbReference type="ARBA" id="ARBA00022741"/>
    </source>
</evidence>
<proteinExistence type="predicted"/>
<dbReference type="GO" id="GO:0005524">
    <property type="term" value="F:ATP binding"/>
    <property type="evidence" value="ECO:0007669"/>
    <property type="project" value="UniProtKB-KW"/>
</dbReference>
<reference evidence="5 6" key="1">
    <citation type="submission" date="2018-10" db="EMBL/GenBank/DDBJ databases">
        <title>Comparative analysis of microorganisms from saline springs in Andes Mountain Range, Colombia.</title>
        <authorList>
            <person name="Rubin E."/>
        </authorList>
    </citation>
    <scope>NUCLEOTIDE SEQUENCE [LARGE SCALE GENOMIC DNA]</scope>
    <source>
        <strain evidence="5 6">USBA 36</strain>
    </source>
</reference>
<dbReference type="PANTHER" id="PTHR43272:SF33">
    <property type="entry name" value="AMP-BINDING DOMAIN-CONTAINING PROTEIN-RELATED"/>
    <property type="match status" value="1"/>
</dbReference>
<dbReference type="GO" id="GO:0016020">
    <property type="term" value="C:membrane"/>
    <property type="evidence" value="ECO:0007669"/>
    <property type="project" value="TreeGrafter"/>
</dbReference>
<dbReference type="InterPro" id="IPR000873">
    <property type="entry name" value="AMP-dep_synth/lig_dom"/>
</dbReference>
<feature type="domain" description="AMP-dependent synthetase/ligase" evidence="4">
    <location>
        <begin position="20"/>
        <end position="436"/>
    </location>
</feature>
<dbReference type="SUPFAM" id="SSF56801">
    <property type="entry name" value="Acetyl-CoA synthetase-like"/>
    <property type="match status" value="1"/>
</dbReference>
<dbReference type="InterPro" id="IPR042099">
    <property type="entry name" value="ANL_N_sf"/>
</dbReference>
<dbReference type="Pfam" id="PF00501">
    <property type="entry name" value="AMP-binding"/>
    <property type="match status" value="1"/>
</dbReference>
<evidence type="ECO:0000259" key="4">
    <source>
        <dbReference type="Pfam" id="PF00501"/>
    </source>
</evidence>
<keyword evidence="1" id="KW-0547">Nucleotide-binding</keyword>
<dbReference type="Gene3D" id="3.30.300.30">
    <property type="match status" value="1"/>
</dbReference>